<dbReference type="Gene3D" id="3.30.565.10">
    <property type="entry name" value="Histidine kinase-like ATPase, C-terminal domain"/>
    <property type="match status" value="1"/>
</dbReference>
<evidence type="ECO:0000256" key="3">
    <source>
        <dbReference type="ARBA" id="ARBA00022679"/>
    </source>
</evidence>
<dbReference type="GeneID" id="106473246"/>
<dbReference type="Gene3D" id="1.20.140.20">
    <property type="entry name" value="Alpha-ketoacid/pyruvate dehydrogenase kinase, N-terminal domain"/>
    <property type="match status" value="1"/>
</dbReference>
<dbReference type="PANTHER" id="PTHR11947">
    <property type="entry name" value="PYRUVATE DEHYDROGENASE KINASE"/>
    <property type="match status" value="1"/>
</dbReference>
<dbReference type="InterPro" id="IPR036784">
    <property type="entry name" value="AK/P_DHK_N_sf"/>
</dbReference>
<organism evidence="10 11">
    <name type="scientific">Limulus polyphemus</name>
    <name type="common">Atlantic horseshoe crab</name>
    <dbReference type="NCBI Taxonomy" id="6850"/>
    <lineage>
        <taxon>Eukaryota</taxon>
        <taxon>Metazoa</taxon>
        <taxon>Ecdysozoa</taxon>
        <taxon>Arthropoda</taxon>
        <taxon>Chelicerata</taxon>
        <taxon>Merostomata</taxon>
        <taxon>Xiphosura</taxon>
        <taxon>Limulidae</taxon>
        <taxon>Limulus</taxon>
    </lineage>
</organism>
<evidence type="ECO:0000256" key="7">
    <source>
        <dbReference type="ARBA" id="ARBA00023128"/>
    </source>
</evidence>
<feature type="domain" description="Histidine kinase" evidence="9">
    <location>
        <begin position="319"/>
        <end position="454"/>
    </location>
</feature>
<sequence length="462" mass="52196">MQDTLIIKNIGLLIRQISSENTKDFLDKTTKEKISILKMSSVLRRGLPIAGRFGSNILHSIVKQKYGKNVSWIVYPAARTMSYVGDSQISFQLKEYPRAINSFYNQTAIDIAAAQPSVRLDPATLLYSSKSPDGSHLLRSAQFLHKELPVRIAHRISGFRSLPFIVGCNPIIISVHELYIRAFFILSEFRAITDLETEKQYSEMLKNLLDDHRDVVTKLASGFQECRKHIKEEELVRQFLDRTLTSRLGIRMLAEHHLALHNEQPNHVGIINVAMKPKDVVDRWADFTRQISDHKYGKAPEIKCNGHITASFPYIQIPIDYIIPELLKNAVRATIENNPDKPESNLPPVIVTIANNDADFVLRVSDRGGGIPHHMVDHVTRYHFSTASITQEEDTGLFSTMISESNHGPSGPMYGFGFGLPTTRAYAEYLGGSLTIQTMQGIGTDVYLRLRHMDRKQGGFRI</sequence>
<evidence type="ECO:0000256" key="1">
    <source>
        <dbReference type="ARBA" id="ARBA00006155"/>
    </source>
</evidence>
<dbReference type="InterPro" id="IPR005467">
    <property type="entry name" value="His_kinase_dom"/>
</dbReference>
<dbReference type="PANTHER" id="PTHR11947:SF20">
    <property type="entry name" value="[3-METHYL-2-OXOBUTANOATE DEHYDROGENASE [LIPOAMIDE]] KINASE, MITOCHONDRIAL"/>
    <property type="match status" value="1"/>
</dbReference>
<dbReference type="SUPFAM" id="SSF69012">
    <property type="entry name" value="alpha-ketoacid dehydrogenase kinase, N-terminal domain"/>
    <property type="match status" value="1"/>
</dbReference>
<dbReference type="EC" id="2.7.11.-" evidence="8"/>
<dbReference type="RefSeq" id="XP_013789386.1">
    <property type="nucleotide sequence ID" value="XM_013933932.2"/>
</dbReference>
<evidence type="ECO:0000256" key="8">
    <source>
        <dbReference type="RuleBase" id="RU366032"/>
    </source>
</evidence>
<dbReference type="InterPro" id="IPR018955">
    <property type="entry name" value="BCDHK/PDK_N"/>
</dbReference>
<accession>A0ABM1BVB8</accession>
<evidence type="ECO:0000256" key="5">
    <source>
        <dbReference type="ARBA" id="ARBA00022777"/>
    </source>
</evidence>
<keyword evidence="7 8" id="KW-0496">Mitochondrion</keyword>
<dbReference type="PROSITE" id="PS50109">
    <property type="entry name" value="HIS_KIN"/>
    <property type="match status" value="1"/>
</dbReference>
<keyword evidence="4 8" id="KW-0547">Nucleotide-binding</keyword>
<dbReference type="InterPro" id="IPR039028">
    <property type="entry name" value="BCKD/PDK"/>
</dbReference>
<dbReference type="InterPro" id="IPR036890">
    <property type="entry name" value="HATPase_C_sf"/>
</dbReference>
<keyword evidence="6 8" id="KW-0067">ATP-binding</keyword>
<comment type="subcellular location">
    <subcellularLocation>
        <location evidence="8">Mitochondrion matrix</location>
    </subcellularLocation>
</comment>
<dbReference type="Proteomes" id="UP000694941">
    <property type="component" value="Unplaced"/>
</dbReference>
<dbReference type="Pfam" id="PF10436">
    <property type="entry name" value="BCDHK_Adom3"/>
    <property type="match status" value="1"/>
</dbReference>
<dbReference type="SMART" id="SM00387">
    <property type="entry name" value="HATPase_c"/>
    <property type="match status" value="1"/>
</dbReference>
<evidence type="ECO:0000313" key="10">
    <source>
        <dbReference type="Proteomes" id="UP000694941"/>
    </source>
</evidence>
<gene>
    <name evidence="11" type="primary">LOC106473246</name>
</gene>
<dbReference type="InterPro" id="IPR003594">
    <property type="entry name" value="HATPase_dom"/>
</dbReference>
<keyword evidence="10" id="KW-1185">Reference proteome</keyword>
<evidence type="ECO:0000256" key="2">
    <source>
        <dbReference type="ARBA" id="ARBA00022553"/>
    </source>
</evidence>
<proteinExistence type="inferred from homology"/>
<keyword evidence="5 8" id="KW-0418">Kinase</keyword>
<dbReference type="CDD" id="cd16929">
    <property type="entry name" value="HATPase_PDK-like"/>
    <property type="match status" value="1"/>
</dbReference>
<dbReference type="Pfam" id="PF02518">
    <property type="entry name" value="HATPase_c"/>
    <property type="match status" value="1"/>
</dbReference>
<evidence type="ECO:0000256" key="6">
    <source>
        <dbReference type="ARBA" id="ARBA00022840"/>
    </source>
</evidence>
<evidence type="ECO:0000313" key="11">
    <source>
        <dbReference type="RefSeq" id="XP_013789386.1"/>
    </source>
</evidence>
<keyword evidence="2" id="KW-0597">Phosphoprotein</keyword>
<reference evidence="11" key="1">
    <citation type="submission" date="2025-08" db="UniProtKB">
        <authorList>
            <consortium name="RefSeq"/>
        </authorList>
    </citation>
    <scope>IDENTIFICATION</scope>
    <source>
        <tissue evidence="11">Muscle</tissue>
    </source>
</reference>
<keyword evidence="3 8" id="KW-0808">Transferase</keyword>
<comment type="similarity">
    <text evidence="1 8">Belongs to the PDK/BCKDK protein kinase family.</text>
</comment>
<name>A0ABM1BVB8_LIMPO</name>
<dbReference type="SUPFAM" id="SSF55874">
    <property type="entry name" value="ATPase domain of HSP90 chaperone/DNA topoisomerase II/histidine kinase"/>
    <property type="match status" value="1"/>
</dbReference>
<protein>
    <recommendedName>
        <fullName evidence="8">Protein-serine/threonine kinase</fullName>
        <ecNumber evidence="8">2.7.11.-</ecNumber>
    </recommendedName>
</protein>
<evidence type="ECO:0000259" key="9">
    <source>
        <dbReference type="PROSITE" id="PS50109"/>
    </source>
</evidence>
<evidence type="ECO:0000256" key="4">
    <source>
        <dbReference type="ARBA" id="ARBA00022741"/>
    </source>
</evidence>